<dbReference type="Proteomes" id="UP000326396">
    <property type="component" value="Linkage Group LG5"/>
</dbReference>
<gene>
    <name evidence="3" type="ORF">E3N88_29680</name>
</gene>
<dbReference type="InterPro" id="IPR004312">
    <property type="entry name" value="ATHILA_Orf1_C"/>
</dbReference>
<protein>
    <recommendedName>
        <fullName evidence="2">Arabidopsis retrotransposon Orf1 C-terminal domain-containing protein</fullName>
    </recommendedName>
</protein>
<reference evidence="3 4" key="1">
    <citation type="submission" date="2019-05" db="EMBL/GenBank/DDBJ databases">
        <title>Mikania micrantha, genome provides insights into the molecular mechanism of rapid growth.</title>
        <authorList>
            <person name="Liu B."/>
        </authorList>
    </citation>
    <scope>NUCLEOTIDE SEQUENCE [LARGE SCALE GENOMIC DNA]</scope>
    <source>
        <strain evidence="3">NLD-2019</strain>
        <tissue evidence="3">Leaf</tissue>
    </source>
</reference>
<dbReference type="EMBL" id="SZYD01000015">
    <property type="protein sequence ID" value="KAD3640457.1"/>
    <property type="molecule type" value="Genomic_DNA"/>
</dbReference>
<evidence type="ECO:0000256" key="1">
    <source>
        <dbReference type="SAM" id="MobiDB-lite"/>
    </source>
</evidence>
<accession>A0A5N6MLN7</accession>
<dbReference type="AlphaFoldDB" id="A0A5N6MLN7"/>
<dbReference type="Pfam" id="PF03078">
    <property type="entry name" value="ATHILA"/>
    <property type="match status" value="1"/>
</dbReference>
<sequence>MEPESPHHDDRAHQAALREQEEEELPPYIEFSLCGQHMEMSIEWFAVHLGIYYEPETVRDAFTQWLTQCEDMVMRAWWAQISDTPFTGHRLRATTIRDPLIRYIHRCIATTISGRGQSQEWVTTTDLFYLHSLMTGKPCNLARWFALYYASFYHRQERGTLWGGAFVTQIAHTRGMVDLLQDLPAIEPRNLDRRRLPNMRLASDIPGLGLRFVGSAGRPFQAAQLADIPEQHQQPEDQAMPEPDPIQEEPVRSPAREDSPPQHPPHIYRAVRLTEPLEALLHHVAAQCDEMA</sequence>
<feature type="compositionally biased region" description="Basic and acidic residues" evidence="1">
    <location>
        <begin position="249"/>
        <end position="260"/>
    </location>
</feature>
<dbReference type="OrthoDB" id="1685790at2759"/>
<comment type="caution">
    <text evidence="3">The sequence shown here is derived from an EMBL/GenBank/DDBJ whole genome shotgun (WGS) entry which is preliminary data.</text>
</comment>
<keyword evidence="4" id="KW-1185">Reference proteome</keyword>
<feature type="domain" description="Arabidopsis retrotransposon Orf1 C-terminal" evidence="2">
    <location>
        <begin position="18"/>
        <end position="131"/>
    </location>
</feature>
<evidence type="ECO:0000259" key="2">
    <source>
        <dbReference type="Pfam" id="PF03078"/>
    </source>
</evidence>
<feature type="compositionally biased region" description="Basic and acidic residues" evidence="1">
    <location>
        <begin position="1"/>
        <end position="19"/>
    </location>
</feature>
<proteinExistence type="predicted"/>
<feature type="region of interest" description="Disordered" evidence="1">
    <location>
        <begin position="1"/>
        <end position="22"/>
    </location>
</feature>
<evidence type="ECO:0000313" key="4">
    <source>
        <dbReference type="Proteomes" id="UP000326396"/>
    </source>
</evidence>
<evidence type="ECO:0000313" key="3">
    <source>
        <dbReference type="EMBL" id="KAD3640457.1"/>
    </source>
</evidence>
<feature type="region of interest" description="Disordered" evidence="1">
    <location>
        <begin position="231"/>
        <end position="269"/>
    </location>
</feature>
<organism evidence="3 4">
    <name type="scientific">Mikania micrantha</name>
    <name type="common">bitter vine</name>
    <dbReference type="NCBI Taxonomy" id="192012"/>
    <lineage>
        <taxon>Eukaryota</taxon>
        <taxon>Viridiplantae</taxon>
        <taxon>Streptophyta</taxon>
        <taxon>Embryophyta</taxon>
        <taxon>Tracheophyta</taxon>
        <taxon>Spermatophyta</taxon>
        <taxon>Magnoliopsida</taxon>
        <taxon>eudicotyledons</taxon>
        <taxon>Gunneridae</taxon>
        <taxon>Pentapetalae</taxon>
        <taxon>asterids</taxon>
        <taxon>campanulids</taxon>
        <taxon>Asterales</taxon>
        <taxon>Asteraceae</taxon>
        <taxon>Asteroideae</taxon>
        <taxon>Heliantheae alliance</taxon>
        <taxon>Eupatorieae</taxon>
        <taxon>Mikania</taxon>
    </lineage>
</organism>
<name>A0A5N6MLN7_9ASTR</name>